<evidence type="ECO:0000256" key="1">
    <source>
        <dbReference type="ARBA" id="ARBA00010333"/>
    </source>
</evidence>
<dbReference type="GO" id="GO:0030288">
    <property type="term" value="C:outer membrane-bounded periplasmic space"/>
    <property type="evidence" value="ECO:0007669"/>
    <property type="project" value="TreeGrafter"/>
</dbReference>
<feature type="signal peptide" evidence="4">
    <location>
        <begin position="1"/>
        <end position="18"/>
    </location>
</feature>
<dbReference type="InterPro" id="IPR018313">
    <property type="entry name" value="SBP_3_CS"/>
</dbReference>
<name>A0A4U9TMH1_SERFO</name>
<evidence type="ECO:0000256" key="2">
    <source>
        <dbReference type="ARBA" id="ARBA00022448"/>
    </source>
</evidence>
<dbReference type="InterPro" id="IPR051455">
    <property type="entry name" value="Bact_solute-bind_prot3"/>
</dbReference>
<reference evidence="6" key="1">
    <citation type="submission" date="2019-05" db="EMBL/GenBank/DDBJ databases">
        <authorList>
            <consortium name="Pathogen Informatics"/>
        </authorList>
    </citation>
    <scope>NUCLEOTIDE SEQUENCE [LARGE SCALE GENOMIC DNA]</scope>
    <source>
        <strain evidence="6">NCTC12965</strain>
    </source>
</reference>
<keyword evidence="2" id="KW-0813">Transport</keyword>
<gene>
    <name evidence="6" type="primary">tcyA</name>
    <name evidence="6" type="ORF">NCTC12965_00961</name>
</gene>
<feature type="chain" id="PRO_5020575443" evidence="4">
    <location>
        <begin position="19"/>
        <end position="95"/>
    </location>
</feature>
<dbReference type="PANTHER" id="PTHR30085:SF6">
    <property type="entry name" value="ABC TRANSPORTER GLUTAMINE-BINDING PROTEIN GLNH"/>
    <property type="match status" value="1"/>
</dbReference>
<dbReference type="Gene3D" id="3.40.190.10">
    <property type="entry name" value="Periplasmic binding protein-like II"/>
    <property type="match status" value="1"/>
</dbReference>
<proteinExistence type="inferred from homology"/>
<dbReference type="EMBL" id="CABEEZ010000020">
    <property type="protein sequence ID" value="VTR20157.1"/>
    <property type="molecule type" value="Genomic_DNA"/>
</dbReference>
<dbReference type="GO" id="GO:0005576">
    <property type="term" value="C:extracellular region"/>
    <property type="evidence" value="ECO:0007669"/>
    <property type="project" value="TreeGrafter"/>
</dbReference>
<organism evidence="6">
    <name type="scientific">Serratia fonticola</name>
    <dbReference type="NCBI Taxonomy" id="47917"/>
    <lineage>
        <taxon>Bacteria</taxon>
        <taxon>Pseudomonadati</taxon>
        <taxon>Pseudomonadota</taxon>
        <taxon>Gammaproteobacteria</taxon>
        <taxon>Enterobacterales</taxon>
        <taxon>Yersiniaceae</taxon>
        <taxon>Serratia</taxon>
    </lineage>
</organism>
<dbReference type="SUPFAM" id="SSF53850">
    <property type="entry name" value="Periplasmic binding protein-like II"/>
    <property type="match status" value="1"/>
</dbReference>
<protein>
    <submittedName>
        <fullName evidence="6">L-cystine-binding protein tcyA</fullName>
    </submittedName>
</protein>
<evidence type="ECO:0000256" key="3">
    <source>
        <dbReference type="ARBA" id="ARBA00022729"/>
    </source>
</evidence>
<sequence>MKQRVLALSLLASLTSLATGVAHADKLDDIQKAGVVRIAVFDSNPPFGYVDPQSKKLVGYDVDVAEAIGKALGVKVELRATNPANRIPLLVSKKG</sequence>
<dbReference type="Pfam" id="PF00497">
    <property type="entry name" value="SBP_bac_3"/>
    <property type="match status" value="1"/>
</dbReference>
<evidence type="ECO:0000259" key="5">
    <source>
        <dbReference type="Pfam" id="PF00497"/>
    </source>
</evidence>
<accession>A0A4U9TMH1</accession>
<dbReference type="InterPro" id="IPR001638">
    <property type="entry name" value="Solute-binding_3/MltF_N"/>
</dbReference>
<dbReference type="PANTHER" id="PTHR30085">
    <property type="entry name" value="AMINO ACID ABC TRANSPORTER PERMEASE"/>
    <property type="match status" value="1"/>
</dbReference>
<comment type="similarity">
    <text evidence="1">Belongs to the bacterial solute-binding protein 3 family.</text>
</comment>
<evidence type="ECO:0000256" key="4">
    <source>
        <dbReference type="SAM" id="SignalP"/>
    </source>
</evidence>
<dbReference type="AlphaFoldDB" id="A0A4U9TMH1"/>
<feature type="domain" description="Solute-binding protein family 3/N-terminal" evidence="5">
    <location>
        <begin position="36"/>
        <end position="94"/>
    </location>
</feature>
<evidence type="ECO:0000313" key="6">
    <source>
        <dbReference type="EMBL" id="VTR20157.1"/>
    </source>
</evidence>
<keyword evidence="3 4" id="KW-0732">Signal</keyword>
<dbReference type="PROSITE" id="PS01039">
    <property type="entry name" value="SBP_BACTERIAL_3"/>
    <property type="match status" value="1"/>
</dbReference>
<dbReference type="GO" id="GO:0006865">
    <property type="term" value="P:amino acid transport"/>
    <property type="evidence" value="ECO:0007669"/>
    <property type="project" value="TreeGrafter"/>
</dbReference>